<feature type="region of interest" description="Disordered" evidence="1">
    <location>
        <begin position="136"/>
        <end position="192"/>
    </location>
</feature>
<name>A0A835Y3T4_9CHLO</name>
<dbReference type="AlphaFoldDB" id="A0A835Y3T4"/>
<dbReference type="OrthoDB" id="543009at2759"/>
<feature type="region of interest" description="Disordered" evidence="1">
    <location>
        <begin position="71"/>
        <end position="98"/>
    </location>
</feature>
<gene>
    <name evidence="2" type="ORF">HYH03_007541</name>
</gene>
<feature type="compositionally biased region" description="Low complexity" evidence="1">
    <location>
        <begin position="410"/>
        <end position="424"/>
    </location>
</feature>
<protein>
    <submittedName>
        <fullName evidence="2">Uncharacterized protein</fullName>
    </submittedName>
</protein>
<evidence type="ECO:0000313" key="2">
    <source>
        <dbReference type="EMBL" id="KAG2494183.1"/>
    </source>
</evidence>
<sequence>MGGQYAISYIGAFCETHGACPGAYFIFYADHDHVVRLAIRRELPEDVSAAINAARAAMAVINARSSGQAAGGQQQASAAPSVDTAVAATPPSSASLPMDDAAEEAMPLVSADDDPLQPASEASAAVVVVIPDPAPAKPVAEASPRSMPFSDRSNLPVDASARTKGLGSAKPNNSSGGRRPPTPASAGSDKENDAAAIGAVPKASPVNTATSLDGVTAPSACVPASQPPKQQQAPPRPPPPPPQAQAQQPRSPPAPSSPPAATRLRMRFEARLREQEGKLHPLSVRTGPESPLPAAPSYALPHLVYSWPPSLVVPYSMQLAASMQAAAALSAWQPRLDPAAGMGGYGEGSSTHGAPGDENMAGGGDEVEQQQRTQQAGAWAEGMGRRASSWGMGPCAVPHGYHEAQALQLQEQQRRMQQAHAQAQGPWRPQLPCNDLLDWEVGRRAAQGHGAGYAPGPPQAAAGGWTQHSGPGSPRAGPPGSVLSGGASSVQLALLRHLLMSTNSPQAQALAAQLHEQLRAGGGGLRSDAAEDWYAGQEGGGAAQTSARQQPAGATAASEADMPADPRAAPPEASPRQASPAPGAAAAAMPLPVPPLRGLGAAAHAASPQRGRGIAPRFTAFTSARQTPWGVAAPSNSPRSSGVGLARGACGPPPESPTAKRRCGSPTAPDGLRQQLGPASAARGSRQRQPQPPAFNTGAAAGGGGSGPATRHLLASKMLTTADLLGTSVGLAVAPADCARAAGLLLPEAEAAWGRSHGTGGPEPMDVDGEGQGADHSSGVGSFEASGRRVAVEVVVEGGVSYSCVLSLATCRPEAGTGGAYCPCELAGLKPYLVQRQAGRGDVLQVWVEEGASPAAGRLHAQLQTHQRLSEA</sequence>
<accession>A0A835Y3T4</accession>
<feature type="region of interest" description="Disordered" evidence="1">
    <location>
        <begin position="448"/>
        <end position="486"/>
    </location>
</feature>
<keyword evidence="3" id="KW-1185">Reference proteome</keyword>
<comment type="caution">
    <text evidence="2">The sequence shown here is derived from an EMBL/GenBank/DDBJ whole genome shotgun (WGS) entry which is preliminary data.</text>
</comment>
<feature type="compositionally biased region" description="Low complexity" evidence="1">
    <location>
        <begin position="448"/>
        <end position="481"/>
    </location>
</feature>
<feature type="compositionally biased region" description="Low complexity" evidence="1">
    <location>
        <begin position="87"/>
        <end position="97"/>
    </location>
</feature>
<dbReference type="Proteomes" id="UP000612055">
    <property type="component" value="Unassembled WGS sequence"/>
</dbReference>
<feature type="region of interest" description="Disordered" evidence="1">
    <location>
        <begin position="341"/>
        <end position="385"/>
    </location>
</feature>
<reference evidence="2" key="1">
    <citation type="journal article" date="2020" name="bioRxiv">
        <title>Comparative genomics of Chlamydomonas.</title>
        <authorList>
            <person name="Craig R.J."/>
            <person name="Hasan A.R."/>
            <person name="Ness R.W."/>
            <person name="Keightley P.D."/>
        </authorList>
    </citation>
    <scope>NUCLEOTIDE SEQUENCE</scope>
    <source>
        <strain evidence="2">CCAP 11/70</strain>
    </source>
</reference>
<organism evidence="2 3">
    <name type="scientific">Edaphochlamys debaryana</name>
    <dbReference type="NCBI Taxonomy" id="47281"/>
    <lineage>
        <taxon>Eukaryota</taxon>
        <taxon>Viridiplantae</taxon>
        <taxon>Chlorophyta</taxon>
        <taxon>core chlorophytes</taxon>
        <taxon>Chlorophyceae</taxon>
        <taxon>CS clade</taxon>
        <taxon>Chlamydomonadales</taxon>
        <taxon>Chlamydomonadales incertae sedis</taxon>
        <taxon>Edaphochlamys</taxon>
    </lineage>
</organism>
<dbReference type="EMBL" id="JAEHOE010000032">
    <property type="protein sequence ID" value="KAG2494183.1"/>
    <property type="molecule type" value="Genomic_DNA"/>
</dbReference>
<evidence type="ECO:0000256" key="1">
    <source>
        <dbReference type="SAM" id="MobiDB-lite"/>
    </source>
</evidence>
<feature type="region of interest" description="Disordered" evidence="1">
    <location>
        <begin position="410"/>
        <end position="431"/>
    </location>
</feature>
<feature type="compositionally biased region" description="Low complexity" evidence="1">
    <location>
        <begin position="223"/>
        <end position="233"/>
    </location>
</feature>
<feature type="region of interest" description="Disordered" evidence="1">
    <location>
        <begin position="626"/>
        <end position="709"/>
    </location>
</feature>
<feature type="compositionally biased region" description="Pro residues" evidence="1">
    <location>
        <begin position="234"/>
        <end position="243"/>
    </location>
</feature>
<feature type="region of interest" description="Disordered" evidence="1">
    <location>
        <begin position="536"/>
        <end position="589"/>
    </location>
</feature>
<feature type="compositionally biased region" description="Low complexity" evidence="1">
    <location>
        <begin position="574"/>
        <end position="589"/>
    </location>
</feature>
<proteinExistence type="predicted"/>
<feature type="region of interest" description="Disordered" evidence="1">
    <location>
        <begin position="217"/>
        <end position="260"/>
    </location>
</feature>
<evidence type="ECO:0000313" key="3">
    <source>
        <dbReference type="Proteomes" id="UP000612055"/>
    </source>
</evidence>